<gene>
    <name evidence="7" type="primary">LOC104724213</name>
</gene>
<dbReference type="CDD" id="cd09612">
    <property type="entry name" value="Jacalin"/>
    <property type="match status" value="4"/>
</dbReference>
<accession>A0ABM0UGV9</accession>
<dbReference type="InterPro" id="IPR036404">
    <property type="entry name" value="Jacalin-like_lectin_dom_sf"/>
</dbReference>
<feature type="domain" description="Jacalin-type lectin" evidence="5">
    <location>
        <begin position="444"/>
        <end position="593"/>
    </location>
</feature>
<proteinExistence type="inferred from homology"/>
<organism evidence="6 7">
    <name type="scientific">Camelina sativa</name>
    <name type="common">False flax</name>
    <name type="synonym">Myagrum sativum</name>
    <dbReference type="NCBI Taxonomy" id="90675"/>
    <lineage>
        <taxon>Eukaryota</taxon>
        <taxon>Viridiplantae</taxon>
        <taxon>Streptophyta</taxon>
        <taxon>Embryophyta</taxon>
        <taxon>Tracheophyta</taxon>
        <taxon>Spermatophyta</taxon>
        <taxon>Magnoliopsida</taxon>
        <taxon>eudicotyledons</taxon>
        <taxon>Gunneridae</taxon>
        <taxon>Pentapetalae</taxon>
        <taxon>rosids</taxon>
        <taxon>malvids</taxon>
        <taxon>Brassicales</taxon>
        <taxon>Brassicaceae</taxon>
        <taxon>Camelineae</taxon>
        <taxon>Camelina</taxon>
    </lineage>
</organism>
<comment type="similarity">
    <text evidence="1">Belongs to the jacalin lectin family.</text>
</comment>
<evidence type="ECO:0000313" key="7">
    <source>
        <dbReference type="RefSeq" id="XP_010440971.1"/>
    </source>
</evidence>
<evidence type="ECO:0000256" key="3">
    <source>
        <dbReference type="ARBA" id="ARBA00022737"/>
    </source>
</evidence>
<feature type="domain" description="Jacalin-type lectin" evidence="5">
    <location>
        <begin position="148"/>
        <end position="291"/>
    </location>
</feature>
<dbReference type="Pfam" id="PF01419">
    <property type="entry name" value="Jacalin"/>
    <property type="match status" value="4"/>
</dbReference>
<evidence type="ECO:0000313" key="6">
    <source>
        <dbReference type="Proteomes" id="UP000694864"/>
    </source>
</evidence>
<keyword evidence="6" id="KW-1185">Reference proteome</keyword>
<protein>
    <submittedName>
        <fullName evidence="7">Jacalin-related lectin 16-like isoform X2</fullName>
    </submittedName>
</protein>
<dbReference type="Proteomes" id="UP000694864">
    <property type="component" value="Chromosome 11"/>
</dbReference>
<dbReference type="RefSeq" id="XP_010440971.1">
    <property type="nucleotide sequence ID" value="XM_010442669.2"/>
</dbReference>
<dbReference type="PANTHER" id="PTHR47293:SF11">
    <property type="entry name" value="JACALIN-RELATED LECTIN 12-RELATED"/>
    <property type="match status" value="1"/>
</dbReference>
<dbReference type="PROSITE" id="PS51752">
    <property type="entry name" value="JACALIN_LECTIN"/>
    <property type="match status" value="4"/>
</dbReference>
<dbReference type="InterPro" id="IPR033734">
    <property type="entry name" value="Jacalin-like_lectin_dom_plant"/>
</dbReference>
<dbReference type="SMART" id="SM00915">
    <property type="entry name" value="Jacalin"/>
    <property type="match status" value="4"/>
</dbReference>
<sequence>MIQRLETVGSKVQEKTWDDGSEHDDVTAIYVSFTDDRVRDFCVDYITDGQSENGLYKTPLSPNFTMTFNINHRENEYLQSFEGYFDGGTIRALQFKTNLKVSQMMGYIYGTKFSLAVDGKKIIGFHGSFSNYYPSLESLGAYFTGIAPTRMEARGGKGGTKWDDGSPDHEGVTKIEIRSGVEGIQYIKFEYVINGKTKHGPIRGRSGKGIPLPLFEINHFKNEYLVSVDGYYNEGSGIIQGLQFKTNINTSEMMGFEIGKRFSIASPGKKITGFHGYAGKNLNSLGAYFQTLPITKLEVQGNGSNFNWDDGAYDGVRKVYVYHDSNYVNSIAFDYENSGRVVTRKHGTNNGKVNQEKEFVVNFPNEYITSVGGTFVDRGGITSLTFKTSKGRISPTYGTLSNGSHTKLVLENNGCALVGFYGSSYGLINSLGAYFSPTPPPPAGEKLEALGGSNDGDGSASWDDGSNFDGVRKIYIGKGEVSIAFVKFLYNKDSAVVIGADHGSNTLHGVEEFELDYPSEYITTVEGNYDIVHGSDDLNVILMLRFKTNKRTSPAFGFGKISSFVHHKKGYKIVGFHGISGNMLQQIGVHVLPITDEASTSN</sequence>
<dbReference type="PANTHER" id="PTHR47293">
    <property type="entry name" value="JACALIN-RELATED LECTIN 3"/>
    <property type="match status" value="1"/>
</dbReference>
<dbReference type="InterPro" id="IPR001229">
    <property type="entry name" value="Jacalin-like_lectin_dom"/>
</dbReference>
<name>A0ABM0UGV9_CAMSA</name>
<feature type="domain" description="Jacalin-type lectin" evidence="5">
    <location>
        <begin position="294"/>
        <end position="437"/>
    </location>
</feature>
<evidence type="ECO:0000256" key="1">
    <source>
        <dbReference type="ARBA" id="ARBA00006568"/>
    </source>
</evidence>
<feature type="domain" description="Jacalin-type lectin" evidence="5">
    <location>
        <begin position="2"/>
        <end position="145"/>
    </location>
</feature>
<evidence type="ECO:0000259" key="5">
    <source>
        <dbReference type="PROSITE" id="PS51752"/>
    </source>
</evidence>
<keyword evidence="2" id="KW-0430">Lectin</keyword>
<keyword evidence="3" id="KW-0677">Repeat</keyword>
<evidence type="ECO:0000256" key="4">
    <source>
        <dbReference type="SAM" id="MobiDB-lite"/>
    </source>
</evidence>
<reference evidence="6" key="1">
    <citation type="journal article" date="2014" name="Nat. Commun.">
        <title>The emerging biofuel crop Camelina sativa retains a highly undifferentiated hexaploid genome structure.</title>
        <authorList>
            <person name="Kagale S."/>
            <person name="Koh C."/>
            <person name="Nixon J."/>
            <person name="Bollina V."/>
            <person name="Clarke W.E."/>
            <person name="Tuteja R."/>
            <person name="Spillane C."/>
            <person name="Robinson S.J."/>
            <person name="Links M.G."/>
            <person name="Clarke C."/>
            <person name="Higgins E.E."/>
            <person name="Huebert T."/>
            <person name="Sharpe A.G."/>
            <person name="Parkin I.A."/>
        </authorList>
    </citation>
    <scope>NUCLEOTIDE SEQUENCE [LARGE SCALE GENOMIC DNA]</scope>
    <source>
        <strain evidence="6">cv. DH55</strain>
    </source>
</reference>
<dbReference type="GeneID" id="104724213"/>
<reference evidence="7" key="2">
    <citation type="submission" date="2025-08" db="UniProtKB">
        <authorList>
            <consortium name="RefSeq"/>
        </authorList>
    </citation>
    <scope>IDENTIFICATION</scope>
    <source>
        <tissue evidence="7">Leaf</tissue>
    </source>
</reference>
<dbReference type="SUPFAM" id="SSF51101">
    <property type="entry name" value="Mannose-binding lectins"/>
    <property type="match status" value="4"/>
</dbReference>
<dbReference type="Gene3D" id="2.100.10.30">
    <property type="entry name" value="Jacalin-like lectin domain"/>
    <property type="match status" value="4"/>
</dbReference>
<feature type="region of interest" description="Disordered" evidence="4">
    <location>
        <begin position="442"/>
        <end position="464"/>
    </location>
</feature>
<evidence type="ECO:0000256" key="2">
    <source>
        <dbReference type="ARBA" id="ARBA00022734"/>
    </source>
</evidence>